<dbReference type="EMBL" id="GGEC01053644">
    <property type="protein sequence ID" value="MBX34128.1"/>
    <property type="molecule type" value="Transcribed_RNA"/>
</dbReference>
<dbReference type="AlphaFoldDB" id="A0A2P2MV85"/>
<organism evidence="1">
    <name type="scientific">Rhizophora mucronata</name>
    <name type="common">Asiatic mangrove</name>
    <dbReference type="NCBI Taxonomy" id="61149"/>
    <lineage>
        <taxon>Eukaryota</taxon>
        <taxon>Viridiplantae</taxon>
        <taxon>Streptophyta</taxon>
        <taxon>Embryophyta</taxon>
        <taxon>Tracheophyta</taxon>
        <taxon>Spermatophyta</taxon>
        <taxon>Magnoliopsida</taxon>
        <taxon>eudicotyledons</taxon>
        <taxon>Gunneridae</taxon>
        <taxon>Pentapetalae</taxon>
        <taxon>rosids</taxon>
        <taxon>fabids</taxon>
        <taxon>Malpighiales</taxon>
        <taxon>Rhizophoraceae</taxon>
        <taxon>Rhizophora</taxon>
    </lineage>
</organism>
<accession>A0A2P2MV85</accession>
<reference evidence="1" key="1">
    <citation type="submission" date="2018-02" db="EMBL/GenBank/DDBJ databases">
        <title>Rhizophora mucronata_Transcriptome.</title>
        <authorList>
            <person name="Meera S.P."/>
            <person name="Sreeshan A."/>
            <person name="Augustine A."/>
        </authorList>
    </citation>
    <scope>NUCLEOTIDE SEQUENCE</scope>
    <source>
        <tissue evidence="1">Leaf</tissue>
    </source>
</reference>
<protein>
    <submittedName>
        <fullName evidence="1">Uncharacterized protein</fullName>
    </submittedName>
</protein>
<name>A0A2P2MV85_RHIMU</name>
<sequence>MEKCIGFEVILCFCFYSSIWGKHFCFELL</sequence>
<proteinExistence type="predicted"/>
<evidence type="ECO:0000313" key="1">
    <source>
        <dbReference type="EMBL" id="MBX34128.1"/>
    </source>
</evidence>